<dbReference type="FunFam" id="3.40.50.720:FF:000084">
    <property type="entry name" value="Short-chain dehydrogenase reductase"/>
    <property type="match status" value="1"/>
</dbReference>
<accession>A0A1G8QPJ8</accession>
<dbReference type="PANTHER" id="PTHR42820:SF1">
    <property type="entry name" value="SHORT-CHAIN DEHYDROGENASE_REDUCTASE FAMILY PROTEIN"/>
    <property type="match status" value="1"/>
</dbReference>
<dbReference type="STRING" id="633440.SAMN05421869_108318"/>
<dbReference type="SUPFAM" id="SSF51735">
    <property type="entry name" value="NAD(P)-binding Rossmann-fold domains"/>
    <property type="match status" value="1"/>
</dbReference>
<dbReference type="Pfam" id="PF13561">
    <property type="entry name" value="adh_short_C2"/>
    <property type="match status" value="1"/>
</dbReference>
<sequence>MYEHRYWPVASTGWLPVGMTTHKSPQTPSRRNLLTAGATAVAATALSTGTALAAGTTPAPQRTRDRFAGKVVLITGATSGIGEATARAFAAEGATVFFCGRREALGNQVAASIRAAGGKATFRRADVREEDQVRDFVEACARRHGRIDIAVNNAGIESPRAVRLHEQTLADLEAVWRTNAAGVFLAMKYELPRMLERGGAIVNTASVSAEVGWATIAPYNASKHAVASLTKVAGLEYAADGIRVNALAPGAVDTPMLRRAAEAFGVTYEQIAQDYPIKRIVGADEIARVVMFLASDDSSAVVGHDLDTTGGYLAR</sequence>
<dbReference type="Proteomes" id="UP000199202">
    <property type="component" value="Unassembled WGS sequence"/>
</dbReference>
<evidence type="ECO:0000256" key="2">
    <source>
        <dbReference type="ARBA" id="ARBA00023002"/>
    </source>
</evidence>
<name>A0A1G8QPJ8_9ACTN</name>
<dbReference type="InterPro" id="IPR057326">
    <property type="entry name" value="KR_dom"/>
</dbReference>
<keyword evidence="2" id="KW-0560">Oxidoreductase</keyword>
<dbReference type="EMBL" id="FNDJ01000008">
    <property type="protein sequence ID" value="SDJ06598.1"/>
    <property type="molecule type" value="Genomic_DNA"/>
</dbReference>
<dbReference type="PROSITE" id="PS51318">
    <property type="entry name" value="TAT"/>
    <property type="match status" value="1"/>
</dbReference>
<dbReference type="InterPro" id="IPR036291">
    <property type="entry name" value="NAD(P)-bd_dom_sf"/>
</dbReference>
<dbReference type="SMART" id="SM00822">
    <property type="entry name" value="PKS_KR"/>
    <property type="match status" value="1"/>
</dbReference>
<dbReference type="InterPro" id="IPR006311">
    <property type="entry name" value="TAT_signal"/>
</dbReference>
<dbReference type="PRINTS" id="PR00081">
    <property type="entry name" value="GDHRDH"/>
</dbReference>
<dbReference type="GO" id="GO:0016491">
    <property type="term" value="F:oxidoreductase activity"/>
    <property type="evidence" value="ECO:0007669"/>
    <property type="project" value="UniProtKB-KW"/>
</dbReference>
<feature type="domain" description="Ketoreductase" evidence="3">
    <location>
        <begin position="70"/>
        <end position="245"/>
    </location>
</feature>
<evidence type="ECO:0000313" key="5">
    <source>
        <dbReference type="Proteomes" id="UP000199202"/>
    </source>
</evidence>
<dbReference type="PROSITE" id="PS00061">
    <property type="entry name" value="ADH_SHORT"/>
    <property type="match status" value="1"/>
</dbReference>
<dbReference type="InterPro" id="IPR002347">
    <property type="entry name" value="SDR_fam"/>
</dbReference>
<gene>
    <name evidence="4" type="ORF">SAMN05421869_108318</name>
</gene>
<comment type="similarity">
    <text evidence="1">Belongs to the short-chain dehydrogenases/reductases (SDR) family.</text>
</comment>
<proteinExistence type="inferred from homology"/>
<organism evidence="4 5">
    <name type="scientific">Nonomuraea jiangxiensis</name>
    <dbReference type="NCBI Taxonomy" id="633440"/>
    <lineage>
        <taxon>Bacteria</taxon>
        <taxon>Bacillati</taxon>
        <taxon>Actinomycetota</taxon>
        <taxon>Actinomycetes</taxon>
        <taxon>Streptosporangiales</taxon>
        <taxon>Streptosporangiaceae</taxon>
        <taxon>Nonomuraea</taxon>
    </lineage>
</organism>
<evidence type="ECO:0000313" key="4">
    <source>
        <dbReference type="EMBL" id="SDJ06598.1"/>
    </source>
</evidence>
<protein>
    <submittedName>
        <fullName evidence="4">NAD(P)-dependent dehydrogenase, short-chain alcohol dehydrogenase family</fullName>
    </submittedName>
</protein>
<dbReference type="PRINTS" id="PR00080">
    <property type="entry name" value="SDRFAMILY"/>
</dbReference>
<reference evidence="4 5" key="1">
    <citation type="submission" date="2016-10" db="EMBL/GenBank/DDBJ databases">
        <authorList>
            <person name="de Groot N.N."/>
        </authorList>
    </citation>
    <scope>NUCLEOTIDE SEQUENCE [LARGE SCALE GENOMIC DNA]</scope>
    <source>
        <strain evidence="4 5">CGMCC 4.6533</strain>
    </source>
</reference>
<dbReference type="AlphaFoldDB" id="A0A1G8QPJ8"/>
<keyword evidence="5" id="KW-1185">Reference proteome</keyword>
<evidence type="ECO:0000256" key="1">
    <source>
        <dbReference type="ARBA" id="ARBA00006484"/>
    </source>
</evidence>
<evidence type="ECO:0000259" key="3">
    <source>
        <dbReference type="SMART" id="SM00822"/>
    </source>
</evidence>
<dbReference type="Gene3D" id="3.40.50.720">
    <property type="entry name" value="NAD(P)-binding Rossmann-like Domain"/>
    <property type="match status" value="1"/>
</dbReference>
<dbReference type="InterPro" id="IPR020904">
    <property type="entry name" value="Sc_DH/Rdtase_CS"/>
</dbReference>
<dbReference type="CDD" id="cd05233">
    <property type="entry name" value="SDR_c"/>
    <property type="match status" value="1"/>
</dbReference>
<dbReference type="PANTHER" id="PTHR42820">
    <property type="entry name" value="SHORT-CHAIN DEHYDROGENASE REDUCTASE"/>
    <property type="match status" value="1"/>
</dbReference>